<dbReference type="InParanoid" id="A0A084QXN7"/>
<name>A0A084QXN7_STAC4</name>
<proteinExistence type="predicted"/>
<evidence type="ECO:0000313" key="1">
    <source>
        <dbReference type="EMBL" id="KFA68722.1"/>
    </source>
</evidence>
<sequence length="406" mass="45611">MSFSNEVVAYGDVLVSMSSSYNRIWNDQGSGGSYDVQFWRYHNPGTGFRPLGHVVMPHYNDINSKRGTIVVANNPDNKGEPAFKSPTGYNKIWIDQGSGATQDGGLWEPIPPSGYKAIGHLCWESWSTPPLDAVWCVRNDLAGDGHYGERIWYDKGTGATVDCSVWEVKPAKTSTYGSENIPIFTDCFLSNNRWEQPSITPRVLLLPLENNYQEFDPPTPVLDPNDLPNVGDEFYKIEQCRAKLPYVFFFPADDSRCVDRIDKPFCNLIKIASLTVKDVVENRSNSNQPQEESIEMGISESQSKELEETVSVGMSSTIGVMGKLFGAELSVSLNYQFTSRSSHSYEEYRIHKKTQILNTSPHYANVVCSKRLFIRATRSDETAVVEEVAFHANENGWRIHGLDLPH</sequence>
<evidence type="ECO:0000313" key="2">
    <source>
        <dbReference type="Proteomes" id="UP000028524"/>
    </source>
</evidence>
<reference evidence="1 2" key="1">
    <citation type="journal article" date="2014" name="BMC Genomics">
        <title>Comparative genome sequencing reveals chemotype-specific gene clusters in the toxigenic black mold Stachybotrys.</title>
        <authorList>
            <person name="Semeiks J."/>
            <person name="Borek D."/>
            <person name="Otwinowski Z."/>
            <person name="Grishin N.V."/>
        </authorList>
    </citation>
    <scope>NUCLEOTIDE SEQUENCE [LARGE SCALE GENOMIC DNA]</scope>
    <source>
        <strain evidence="1 2">IBT 40285</strain>
    </source>
</reference>
<dbReference type="OMA" id="EMTHSAG"/>
<organism evidence="1 2">
    <name type="scientific">Stachybotrys chlorohalonatus (strain IBT 40285)</name>
    <dbReference type="NCBI Taxonomy" id="1283841"/>
    <lineage>
        <taxon>Eukaryota</taxon>
        <taxon>Fungi</taxon>
        <taxon>Dikarya</taxon>
        <taxon>Ascomycota</taxon>
        <taxon>Pezizomycotina</taxon>
        <taxon>Sordariomycetes</taxon>
        <taxon>Hypocreomycetidae</taxon>
        <taxon>Hypocreales</taxon>
        <taxon>Stachybotryaceae</taxon>
        <taxon>Stachybotrys</taxon>
    </lineage>
</organism>
<dbReference type="InterPro" id="IPR009291">
    <property type="entry name" value="Vps62"/>
</dbReference>
<dbReference type="Gene3D" id="2.170.15.10">
    <property type="entry name" value="Proaerolysin, chain A, domain 3"/>
    <property type="match status" value="1"/>
</dbReference>
<dbReference type="OrthoDB" id="428159at2759"/>
<dbReference type="Pfam" id="PF06101">
    <property type="entry name" value="Vps62"/>
    <property type="match status" value="1"/>
</dbReference>
<protein>
    <recommendedName>
        <fullName evidence="3">Insecticidal crystal toxin domain-containing protein</fullName>
    </recommendedName>
</protein>
<dbReference type="AlphaFoldDB" id="A0A084QXN7"/>
<accession>A0A084QXN7</accession>
<dbReference type="PANTHER" id="PTHR48219:SF2">
    <property type="entry name" value="VACUOLAR PROTEIN SORTING-ASSOCIATED PROTEIN 62"/>
    <property type="match status" value="1"/>
</dbReference>
<dbReference type="EMBL" id="KL659746">
    <property type="protein sequence ID" value="KFA68722.1"/>
    <property type="molecule type" value="Genomic_DNA"/>
</dbReference>
<dbReference type="HOGENOM" id="CLU_057890_0_0_1"/>
<keyword evidence="2" id="KW-1185">Reference proteome</keyword>
<dbReference type="Proteomes" id="UP000028524">
    <property type="component" value="Unassembled WGS sequence"/>
</dbReference>
<evidence type="ECO:0008006" key="3">
    <source>
        <dbReference type="Google" id="ProtNLM"/>
    </source>
</evidence>
<gene>
    <name evidence="1" type="ORF">S40285_10863</name>
</gene>
<dbReference type="PANTHER" id="PTHR48219">
    <property type="entry name" value="VACUOLAR PROTEIN SORTING-ASSOCIATED PROTEIN 62-RELATED"/>
    <property type="match status" value="1"/>
</dbReference>
<dbReference type="STRING" id="1283841.A0A084QXN7"/>